<sequence length="661" mass="73004">MKAGFNNAVGPQVRERKSRGGKLLPALAVLSLVGGLQAATQLFASDMRYQAVLGAQLGHDLYAPWAIMGWALKWYPYYPDAFLRAGGLGVAVASVGLIGVLVCKMVAANTARPNDFLHGSARWAERKDIQEAGLLPLPPTWHARLRGRRPAVGQGVYVGAWQDARGKLHYLRHDGPEHVLTCAPTRSGKGVGLVVPTLLSWPDSAVITDLKGELWAMTAGWRQAHAKNKVLRFEPANPDCDVHINPMEEIRFGTAYEVGDVQNLATLIVDPDGRGLETHWQKTSQALLVGVILHALYKNRSEGTPANLAHVDFLLADPDRSVAELWMEMATYQHVDGKAHPVVDAAARDMMDRPEEEAGSVLSTAKSYLSLWRDPVIARNTSRSTFSIAKDLTNHDSPVSLYIVTQPDDKTRLRPLVRIVLNLVVRLLANKMEYERSVVDVPPWRRALIRIGLSRAVHARVRAKRKYKHRLLGMIDEFPSLGKLEILQESLAFVATYGIKFYLICQDLTQLRSRDTGYGPDETITSNCHVQNAYPPNRLETAEHLSKLTGITTVVKEQITTSGRRTSALLGQVSRTYQETQRPLLTPDECLRMPGPRKEGDLIVEAGDMIISVSGFPAIYGRQPLFFQDEIFSARAAIPEPACSDQLRPAAGASDAPWISL</sequence>
<keyword evidence="4 7" id="KW-0812">Transmembrane</keyword>
<comment type="subcellular location">
    <subcellularLocation>
        <location evidence="1">Cell membrane</location>
        <topology evidence="1">Multi-pass membrane protein</topology>
    </subcellularLocation>
</comment>
<dbReference type="EMBL" id="JBHSMU010000013">
    <property type="protein sequence ID" value="MFC5460749.1"/>
    <property type="molecule type" value="Genomic_DNA"/>
</dbReference>
<organism evidence="8 9">
    <name type="scientific">Massilia niabensis</name>
    <dbReference type="NCBI Taxonomy" id="544910"/>
    <lineage>
        <taxon>Bacteria</taxon>
        <taxon>Pseudomonadati</taxon>
        <taxon>Pseudomonadota</taxon>
        <taxon>Betaproteobacteria</taxon>
        <taxon>Burkholderiales</taxon>
        <taxon>Oxalobacteraceae</taxon>
        <taxon>Telluria group</taxon>
        <taxon>Massilia</taxon>
    </lineage>
</organism>
<keyword evidence="9" id="KW-1185">Reference proteome</keyword>
<evidence type="ECO:0000256" key="2">
    <source>
        <dbReference type="ARBA" id="ARBA00008806"/>
    </source>
</evidence>
<dbReference type="PANTHER" id="PTHR37937">
    <property type="entry name" value="CONJUGATIVE TRANSFER: DNA TRANSPORT"/>
    <property type="match status" value="1"/>
</dbReference>
<reference evidence="9" key="1">
    <citation type="journal article" date="2019" name="Int. J. Syst. Evol. Microbiol.">
        <title>The Global Catalogue of Microorganisms (GCM) 10K type strain sequencing project: providing services to taxonomists for standard genome sequencing and annotation.</title>
        <authorList>
            <consortium name="The Broad Institute Genomics Platform"/>
            <consortium name="The Broad Institute Genome Sequencing Center for Infectious Disease"/>
            <person name="Wu L."/>
            <person name="Ma J."/>
        </authorList>
    </citation>
    <scope>NUCLEOTIDE SEQUENCE [LARGE SCALE GENOMIC DNA]</scope>
    <source>
        <strain evidence="9">KACC 12649</strain>
    </source>
</reference>
<dbReference type="Pfam" id="PF02534">
    <property type="entry name" value="T4SS-DNA_transf"/>
    <property type="match status" value="2"/>
</dbReference>
<protein>
    <submittedName>
        <fullName evidence="8">Type IV secretory system conjugative DNA transfer family protein</fullName>
    </submittedName>
</protein>
<evidence type="ECO:0000256" key="6">
    <source>
        <dbReference type="ARBA" id="ARBA00023136"/>
    </source>
</evidence>
<evidence type="ECO:0000256" key="1">
    <source>
        <dbReference type="ARBA" id="ARBA00004651"/>
    </source>
</evidence>
<gene>
    <name evidence="8" type="ORF">ACFPN5_13145</name>
</gene>
<dbReference type="PANTHER" id="PTHR37937:SF1">
    <property type="entry name" value="CONJUGATIVE TRANSFER: DNA TRANSPORT"/>
    <property type="match status" value="1"/>
</dbReference>
<dbReference type="InterPro" id="IPR051539">
    <property type="entry name" value="T4SS-coupling_protein"/>
</dbReference>
<feature type="transmembrane region" description="Helical" evidence="7">
    <location>
        <begin position="85"/>
        <end position="107"/>
    </location>
</feature>
<evidence type="ECO:0000256" key="4">
    <source>
        <dbReference type="ARBA" id="ARBA00022692"/>
    </source>
</evidence>
<evidence type="ECO:0000313" key="9">
    <source>
        <dbReference type="Proteomes" id="UP001596050"/>
    </source>
</evidence>
<keyword evidence="5 7" id="KW-1133">Transmembrane helix</keyword>
<dbReference type="NCBIfam" id="NF010453">
    <property type="entry name" value="PRK13880.1"/>
    <property type="match status" value="1"/>
</dbReference>
<dbReference type="SUPFAM" id="SSF52540">
    <property type="entry name" value="P-loop containing nucleoside triphosphate hydrolases"/>
    <property type="match status" value="1"/>
</dbReference>
<evidence type="ECO:0000313" key="8">
    <source>
        <dbReference type="EMBL" id="MFC5460749.1"/>
    </source>
</evidence>
<keyword evidence="6 7" id="KW-0472">Membrane</keyword>
<comment type="caution">
    <text evidence="8">The sequence shown here is derived from an EMBL/GenBank/DDBJ whole genome shotgun (WGS) entry which is preliminary data.</text>
</comment>
<dbReference type="RefSeq" id="WP_379783894.1">
    <property type="nucleotide sequence ID" value="NZ_JBHSMU010000013.1"/>
</dbReference>
<evidence type="ECO:0000256" key="7">
    <source>
        <dbReference type="SAM" id="Phobius"/>
    </source>
</evidence>
<comment type="similarity">
    <text evidence="2">Belongs to the VirD4/TraG family.</text>
</comment>
<keyword evidence="3" id="KW-1003">Cell membrane</keyword>
<dbReference type="Gene3D" id="3.40.50.300">
    <property type="entry name" value="P-loop containing nucleotide triphosphate hydrolases"/>
    <property type="match status" value="1"/>
</dbReference>
<evidence type="ECO:0000256" key="5">
    <source>
        <dbReference type="ARBA" id="ARBA00022989"/>
    </source>
</evidence>
<name>A0ABW0L4W7_9BURK</name>
<dbReference type="Proteomes" id="UP001596050">
    <property type="component" value="Unassembled WGS sequence"/>
</dbReference>
<evidence type="ECO:0000256" key="3">
    <source>
        <dbReference type="ARBA" id="ARBA00022475"/>
    </source>
</evidence>
<accession>A0ABW0L4W7</accession>
<dbReference type="InterPro" id="IPR003688">
    <property type="entry name" value="TraG/VirD4"/>
</dbReference>
<proteinExistence type="inferred from homology"/>
<dbReference type="CDD" id="cd01127">
    <property type="entry name" value="TrwB_TraG_TraD_VirD4"/>
    <property type="match status" value="2"/>
</dbReference>
<dbReference type="InterPro" id="IPR027417">
    <property type="entry name" value="P-loop_NTPase"/>
</dbReference>